<feature type="transmembrane region" description="Helical" evidence="9">
    <location>
        <begin position="251"/>
        <end position="268"/>
    </location>
</feature>
<dbReference type="RefSeq" id="WP_116685439.1">
    <property type="nucleotide sequence ID" value="NZ_CAWNYD010000001.1"/>
</dbReference>
<keyword evidence="6 9" id="KW-1133">Transmembrane helix</keyword>
<dbReference type="Proteomes" id="UP000244906">
    <property type="component" value="Unassembled WGS sequence"/>
</dbReference>
<dbReference type="EMBL" id="QDDL01000001">
    <property type="protein sequence ID" value="PVZ71850.1"/>
    <property type="molecule type" value="Genomic_DNA"/>
</dbReference>
<accession>A0A2V1H1L8</accession>
<evidence type="ECO:0000259" key="10">
    <source>
        <dbReference type="Pfam" id="PF13231"/>
    </source>
</evidence>
<keyword evidence="12" id="KW-1185">Reference proteome</keyword>
<organism evidence="11 12">
    <name type="scientific">Pelagibaculum spongiae</name>
    <dbReference type="NCBI Taxonomy" id="2080658"/>
    <lineage>
        <taxon>Bacteria</taxon>
        <taxon>Pseudomonadati</taxon>
        <taxon>Pseudomonadota</taxon>
        <taxon>Gammaproteobacteria</taxon>
        <taxon>Oceanospirillales</taxon>
        <taxon>Pelagibaculum</taxon>
    </lineage>
</organism>
<feature type="transmembrane region" description="Helical" evidence="9">
    <location>
        <begin position="51"/>
        <end position="72"/>
    </location>
</feature>
<keyword evidence="5 9" id="KW-0812">Transmembrane</keyword>
<dbReference type="PANTHER" id="PTHR33908:SF11">
    <property type="entry name" value="MEMBRANE PROTEIN"/>
    <property type="match status" value="1"/>
</dbReference>
<evidence type="ECO:0000313" key="11">
    <source>
        <dbReference type="EMBL" id="PVZ71850.1"/>
    </source>
</evidence>
<feature type="coiled-coil region" evidence="8">
    <location>
        <begin position="16"/>
        <end position="43"/>
    </location>
</feature>
<evidence type="ECO:0000256" key="3">
    <source>
        <dbReference type="ARBA" id="ARBA00022676"/>
    </source>
</evidence>
<evidence type="ECO:0000256" key="9">
    <source>
        <dbReference type="SAM" id="Phobius"/>
    </source>
</evidence>
<comment type="subcellular location">
    <subcellularLocation>
        <location evidence="1">Cell membrane</location>
        <topology evidence="1">Multi-pass membrane protein</topology>
    </subcellularLocation>
</comment>
<dbReference type="OrthoDB" id="5724033at2"/>
<feature type="transmembrane region" description="Helical" evidence="9">
    <location>
        <begin position="162"/>
        <end position="181"/>
    </location>
</feature>
<proteinExistence type="predicted"/>
<feature type="transmembrane region" description="Helical" evidence="9">
    <location>
        <begin position="386"/>
        <end position="402"/>
    </location>
</feature>
<keyword evidence="7 9" id="KW-0472">Membrane</keyword>
<reference evidence="11 12" key="1">
    <citation type="submission" date="2018-04" db="EMBL/GenBank/DDBJ databases">
        <title>Thalassorhabdus spongiae gen. nov., sp. nov., isolated from a marine sponge in South-West Iceland.</title>
        <authorList>
            <person name="Knobloch S."/>
            <person name="Daussin A."/>
            <person name="Johannsson R."/>
            <person name="Marteinsson V.T."/>
        </authorList>
    </citation>
    <scope>NUCLEOTIDE SEQUENCE [LARGE SCALE GENOMIC DNA]</scope>
    <source>
        <strain evidence="11 12">Hp12</strain>
    </source>
</reference>
<comment type="caution">
    <text evidence="11">The sequence shown here is derived from an EMBL/GenBank/DDBJ whole genome shotgun (WGS) entry which is preliminary data.</text>
</comment>
<protein>
    <recommendedName>
        <fullName evidence="10">Glycosyltransferase RgtA/B/C/D-like domain-containing protein</fullName>
    </recommendedName>
</protein>
<dbReference type="GO" id="GO:0016763">
    <property type="term" value="F:pentosyltransferase activity"/>
    <property type="evidence" value="ECO:0007669"/>
    <property type="project" value="TreeGrafter"/>
</dbReference>
<dbReference type="Pfam" id="PF13231">
    <property type="entry name" value="PMT_2"/>
    <property type="match status" value="1"/>
</dbReference>
<feature type="domain" description="Glycosyltransferase RgtA/B/C/D-like" evidence="10">
    <location>
        <begin position="116"/>
        <end position="268"/>
    </location>
</feature>
<feature type="transmembrane region" description="Helical" evidence="9">
    <location>
        <begin position="135"/>
        <end position="155"/>
    </location>
</feature>
<evidence type="ECO:0000313" key="12">
    <source>
        <dbReference type="Proteomes" id="UP000244906"/>
    </source>
</evidence>
<dbReference type="GO" id="GO:0005886">
    <property type="term" value="C:plasma membrane"/>
    <property type="evidence" value="ECO:0007669"/>
    <property type="project" value="UniProtKB-SubCell"/>
</dbReference>
<gene>
    <name evidence="11" type="ORF">DC094_02150</name>
</gene>
<feature type="transmembrane region" description="Helical" evidence="9">
    <location>
        <begin position="435"/>
        <end position="453"/>
    </location>
</feature>
<feature type="transmembrane region" description="Helical" evidence="9">
    <location>
        <begin position="409"/>
        <end position="429"/>
    </location>
</feature>
<evidence type="ECO:0000256" key="1">
    <source>
        <dbReference type="ARBA" id="ARBA00004651"/>
    </source>
</evidence>
<dbReference type="GO" id="GO:0009103">
    <property type="term" value="P:lipopolysaccharide biosynthetic process"/>
    <property type="evidence" value="ECO:0007669"/>
    <property type="project" value="UniProtKB-ARBA"/>
</dbReference>
<evidence type="ECO:0000256" key="7">
    <source>
        <dbReference type="ARBA" id="ARBA00023136"/>
    </source>
</evidence>
<evidence type="ECO:0000256" key="5">
    <source>
        <dbReference type="ARBA" id="ARBA00022692"/>
    </source>
</evidence>
<keyword evidence="8" id="KW-0175">Coiled coil</keyword>
<sequence>MNMFVKDKKKPGITGYHQLNKALAEKREKVRAAKEKAAYVRSETESHQRPNYYLISFAIFSLALILRLTYAITVDVDLPFRADAGKYALLGFNLATGHGYSLSMAVPYEATSYITPGYPWLLSSIWSFSSNQHQFYMITLMVQSVLGALSALIVYRLSLRVIPNLFSIFPALIFSVSPWMIASVSYVLTEAWFIFCLLLSCWCYIAANENNKRWLLFACGILFGFSALIRPAILSFPLLLIPHAVKTFKKSALLIFVSWLLVIMPWQIHVSGKAGLAAPSIALGGYPDLIHNDPTLQGRPYQEDPEYQLMSQSISNATSIISQRAQKEPDKYLRWYLFEKPQMFWSGNIIAGAGGPHIYSVNYSLFDNVTIFDAIEKSVQTIHTPIYLFGLFAALFVFATFFRGHNITLLISSLLVVYFTAVHVVMAPLPRYGWPVHWAIYLVAFSSAYLLWLKFVTKEKGKQ</sequence>
<feature type="transmembrane region" description="Helical" evidence="9">
    <location>
        <begin position="214"/>
        <end position="239"/>
    </location>
</feature>
<evidence type="ECO:0000256" key="6">
    <source>
        <dbReference type="ARBA" id="ARBA00022989"/>
    </source>
</evidence>
<name>A0A2V1H1L8_9GAMM</name>
<dbReference type="InterPro" id="IPR038731">
    <property type="entry name" value="RgtA/B/C-like"/>
</dbReference>
<evidence type="ECO:0000256" key="4">
    <source>
        <dbReference type="ARBA" id="ARBA00022679"/>
    </source>
</evidence>
<evidence type="ECO:0000256" key="2">
    <source>
        <dbReference type="ARBA" id="ARBA00022475"/>
    </source>
</evidence>
<keyword evidence="2" id="KW-1003">Cell membrane</keyword>
<keyword evidence="3" id="KW-0328">Glycosyltransferase</keyword>
<evidence type="ECO:0000256" key="8">
    <source>
        <dbReference type="SAM" id="Coils"/>
    </source>
</evidence>
<feature type="transmembrane region" description="Helical" evidence="9">
    <location>
        <begin position="343"/>
        <end position="366"/>
    </location>
</feature>
<dbReference type="PANTHER" id="PTHR33908">
    <property type="entry name" value="MANNOSYLTRANSFERASE YKCB-RELATED"/>
    <property type="match status" value="1"/>
</dbReference>
<dbReference type="InterPro" id="IPR050297">
    <property type="entry name" value="LipidA_mod_glycosyltrf_83"/>
</dbReference>
<keyword evidence="4" id="KW-0808">Transferase</keyword>
<dbReference type="AlphaFoldDB" id="A0A2V1H1L8"/>
<feature type="transmembrane region" description="Helical" evidence="9">
    <location>
        <begin position="187"/>
        <end position="207"/>
    </location>
</feature>